<feature type="transmembrane region" description="Helical" evidence="1">
    <location>
        <begin position="109"/>
        <end position="131"/>
    </location>
</feature>
<dbReference type="EMBL" id="BAAACG010000001">
    <property type="protein sequence ID" value="GAA0732802.1"/>
    <property type="molecule type" value="Genomic_DNA"/>
</dbReference>
<reference evidence="3" key="1">
    <citation type="journal article" date="2019" name="Int. J. Syst. Evol. Microbiol.">
        <title>The Global Catalogue of Microorganisms (GCM) 10K type strain sequencing project: providing services to taxonomists for standard genome sequencing and annotation.</title>
        <authorList>
            <consortium name="The Broad Institute Genomics Platform"/>
            <consortium name="The Broad Institute Genome Sequencing Center for Infectious Disease"/>
            <person name="Wu L."/>
            <person name="Ma J."/>
        </authorList>
    </citation>
    <scope>NUCLEOTIDE SEQUENCE [LARGE SCALE GENOMIC DNA]</scope>
    <source>
        <strain evidence="3">JCM 1407</strain>
    </source>
</reference>
<accession>A0ABP3UFL0</accession>
<evidence type="ECO:0000313" key="2">
    <source>
        <dbReference type="EMBL" id="GAA0732802.1"/>
    </source>
</evidence>
<gene>
    <name evidence="2" type="ORF">GCM10008906_02890</name>
</gene>
<keyword evidence="3" id="KW-1185">Reference proteome</keyword>
<keyword evidence="1" id="KW-0812">Transmembrane</keyword>
<evidence type="ECO:0000313" key="3">
    <source>
        <dbReference type="Proteomes" id="UP001501510"/>
    </source>
</evidence>
<name>A0ABP3UFL0_9CLOT</name>
<feature type="transmembrane region" description="Helical" evidence="1">
    <location>
        <begin position="234"/>
        <end position="257"/>
    </location>
</feature>
<proteinExistence type="predicted"/>
<dbReference type="Proteomes" id="UP001501510">
    <property type="component" value="Unassembled WGS sequence"/>
</dbReference>
<feature type="transmembrane region" description="Helical" evidence="1">
    <location>
        <begin position="12"/>
        <end position="32"/>
    </location>
</feature>
<evidence type="ECO:0000256" key="1">
    <source>
        <dbReference type="SAM" id="Phobius"/>
    </source>
</evidence>
<dbReference type="RefSeq" id="WP_343758103.1">
    <property type="nucleotide sequence ID" value="NZ_BAAACG010000001.1"/>
</dbReference>
<protein>
    <recommendedName>
        <fullName evidence="4">Integral membrane protein</fullName>
    </recommendedName>
</protein>
<feature type="transmembrane region" description="Helical" evidence="1">
    <location>
        <begin position="208"/>
        <end position="228"/>
    </location>
</feature>
<keyword evidence="1" id="KW-1133">Transmembrane helix</keyword>
<sequence length="270" mass="31057">MSIIILSLKMSIIQILYFLGIFIGIGIILGFLEKKINKNMQRAFGWNGVLMTAVIGTPVHEIGHMLMCLIFNHRVNKVCLLNTSGKNGYLGYVQHSFNRSSIYQRIGNFFIAMGPLFSGLIVLLTSMYFFIPKSFKLFVNYLKNINPETISLEKFLSNSFSIYKYIFNMENIKSVNFWIFLFIAISLSAHIALSLVDMKNQIEGLKFIFAVIFMVNIVIYSLNLKIVAYLRFVIYYNQIIFALFSITLIFSVLTYLISKILALVKSRNVY</sequence>
<keyword evidence="1" id="KW-0472">Membrane</keyword>
<organism evidence="2 3">
    <name type="scientific">Clostridium oceanicum</name>
    <dbReference type="NCBI Taxonomy" id="1543"/>
    <lineage>
        <taxon>Bacteria</taxon>
        <taxon>Bacillati</taxon>
        <taxon>Bacillota</taxon>
        <taxon>Clostridia</taxon>
        <taxon>Eubacteriales</taxon>
        <taxon>Clostridiaceae</taxon>
        <taxon>Clostridium</taxon>
    </lineage>
</organism>
<evidence type="ECO:0008006" key="4">
    <source>
        <dbReference type="Google" id="ProtNLM"/>
    </source>
</evidence>
<comment type="caution">
    <text evidence="2">The sequence shown here is derived from an EMBL/GenBank/DDBJ whole genome shotgun (WGS) entry which is preliminary data.</text>
</comment>
<feature type="transmembrane region" description="Helical" evidence="1">
    <location>
        <begin position="177"/>
        <end position="196"/>
    </location>
</feature>